<reference evidence="2 3" key="1">
    <citation type="submission" date="2021-02" db="EMBL/GenBank/DDBJ databases">
        <authorList>
            <person name="Han P."/>
        </authorList>
    </citation>
    <scope>NUCLEOTIDE SEQUENCE [LARGE SCALE GENOMIC DNA]</scope>
    <source>
        <strain evidence="2">Candidatus Nitrospira sp. ZN2</strain>
    </source>
</reference>
<proteinExistence type="predicted"/>
<dbReference type="EMBL" id="CAJNBJ010000020">
    <property type="protein sequence ID" value="CAE6797180.1"/>
    <property type="molecule type" value="Genomic_DNA"/>
</dbReference>
<evidence type="ECO:0000313" key="3">
    <source>
        <dbReference type="Proteomes" id="UP000675880"/>
    </source>
</evidence>
<keyword evidence="3" id="KW-1185">Reference proteome</keyword>
<dbReference type="Proteomes" id="UP000675880">
    <property type="component" value="Unassembled WGS sequence"/>
</dbReference>
<sequence>MFQTRILATCQTSLTSLQMNCSQGFLIGMIAVGLFGLQCSLETTPAFAQTVEELKATMDKIEKLHASEQEEMRRRLEHLEQTAEPPPAPEPRVRVRMRKPEELRPYHPIVCPGFMECSPEPQLQLEAPKPTTGPGWELELQSYNRFRFNLYDNFSDTRNALGSTAANRTFANGSSCSFDTSCKDDTRLRFSTMRGYVTSAIKRGPVMAVASIDYAGDQFNDGVLLGNDSGSLGAAGQRQWIVNPQLYYLQYDGWAQVRLGRQYAHVGNGIVGHIPRDMIAVSKSWTAQFSTQLNYVYGSTGRSISNQAGQTFQTQGSGINAINQTTQNKVNDANGKEESLEGVMLIFNYNPQPMNRLQLFVWKMFDTTVEGVNKQNQYIDVNGSGRLGRMDYAFELAHLSGTTPVISGSAGGIPGTREDNRAYLAYLDLRYTLPSEIVRIDKDDFLSLGATFGFGSGDNKPNDGKNTNFDSLFVDETSFRYNFLFSDDVHGFNGRGFDTRRGSGFSNITFLQPYVIVKPTDKFQAKVAWTYLRASVAQPAGTGALGPQPVLSQALAFKTTAVGGPTKDVGQEFDVLMDYFVNPYARVFSYFGMFLPGRIYAPVADHAVKYELGLELRF</sequence>
<evidence type="ECO:0000313" key="2">
    <source>
        <dbReference type="EMBL" id="CAE6797180.1"/>
    </source>
</evidence>
<evidence type="ECO:0000259" key="1">
    <source>
        <dbReference type="Pfam" id="PF13372"/>
    </source>
</evidence>
<protein>
    <recommendedName>
        <fullName evidence="1">Alginate export domain-containing protein</fullName>
    </recommendedName>
</protein>
<name>A0ABN7MHW8_9BACT</name>
<dbReference type="InterPro" id="IPR025388">
    <property type="entry name" value="Alginate_export_dom"/>
</dbReference>
<accession>A0ABN7MHW8</accession>
<feature type="domain" description="Alginate export" evidence="1">
    <location>
        <begin position="373"/>
        <end position="609"/>
    </location>
</feature>
<comment type="caution">
    <text evidence="2">The sequence shown here is derived from an EMBL/GenBank/DDBJ whole genome shotgun (WGS) entry which is preliminary data.</text>
</comment>
<dbReference type="Pfam" id="PF13372">
    <property type="entry name" value="Alginate_exp"/>
    <property type="match status" value="1"/>
</dbReference>
<organism evidence="2 3">
    <name type="scientific">Nitrospira defluvii</name>
    <dbReference type="NCBI Taxonomy" id="330214"/>
    <lineage>
        <taxon>Bacteria</taxon>
        <taxon>Pseudomonadati</taxon>
        <taxon>Nitrospirota</taxon>
        <taxon>Nitrospiria</taxon>
        <taxon>Nitrospirales</taxon>
        <taxon>Nitrospiraceae</taxon>
        <taxon>Nitrospira</taxon>
    </lineage>
</organism>
<gene>
    <name evidence="2" type="ORF">NSPZN2_70150</name>
</gene>